<dbReference type="CDD" id="cd18785">
    <property type="entry name" value="SF2_C"/>
    <property type="match status" value="1"/>
</dbReference>
<dbReference type="InterPro" id="IPR014001">
    <property type="entry name" value="Helicase_ATP-bd"/>
</dbReference>
<dbReference type="InterPro" id="IPR029063">
    <property type="entry name" value="SAM-dependent_MTases_sf"/>
</dbReference>
<reference evidence="6" key="1">
    <citation type="submission" date="2011-02" db="EMBL/GenBank/DDBJ databases">
        <title>Complete sequence of Spirochaeta sp. Buddy.</title>
        <authorList>
            <person name="Lucas S."/>
            <person name="Copeland A."/>
            <person name="Lapidus A."/>
            <person name="Cheng J.-F."/>
            <person name="Goodwin L."/>
            <person name="Pitluck S."/>
            <person name="Zeytun A."/>
            <person name="Detter J.C."/>
            <person name="Han C."/>
            <person name="Tapia R."/>
            <person name="Land M."/>
            <person name="Hauser L."/>
            <person name="Kyrpides N."/>
            <person name="Ivanova N."/>
            <person name="Mikhailova N."/>
            <person name="Pagani I."/>
            <person name="Ritalahti K.M."/>
            <person name="Loeffler F.E."/>
            <person name="Woyke T."/>
        </authorList>
    </citation>
    <scope>NUCLEOTIDE SEQUENCE [LARGE SCALE GENOMIC DNA]</scope>
    <source>
        <strain evidence="6">ATCC BAA-1886 / DSM 22777 / Buddy</strain>
    </source>
</reference>
<evidence type="ECO:0000256" key="1">
    <source>
        <dbReference type="ARBA" id="ARBA00006594"/>
    </source>
</evidence>
<feature type="domain" description="Helicase ATP-binding" evidence="3">
    <location>
        <begin position="191"/>
        <end position="402"/>
    </location>
</feature>
<dbReference type="InterPro" id="IPR039442">
    <property type="entry name" value="Mrr-like_dom"/>
</dbReference>
<organism evidence="5 6">
    <name type="scientific">Sphaerochaeta globosa (strain ATCC BAA-1886 / DSM 22777 / Buddy)</name>
    <name type="common">Spirochaeta sp. (strain Buddy)</name>
    <dbReference type="NCBI Taxonomy" id="158189"/>
    <lineage>
        <taxon>Bacteria</taxon>
        <taxon>Pseudomonadati</taxon>
        <taxon>Spirochaetota</taxon>
        <taxon>Spirochaetia</taxon>
        <taxon>Spirochaetales</taxon>
        <taxon>Sphaerochaetaceae</taxon>
        <taxon>Sphaerochaeta</taxon>
    </lineage>
</organism>
<dbReference type="Pfam" id="PF00271">
    <property type="entry name" value="Helicase_C"/>
    <property type="match status" value="1"/>
</dbReference>
<dbReference type="Pfam" id="PF22240">
    <property type="entry name" value="ISP_coupler"/>
    <property type="match status" value="1"/>
</dbReference>
<accession>F0RWR1</accession>
<dbReference type="SUPFAM" id="SSF52980">
    <property type="entry name" value="Restriction endonuclease-like"/>
    <property type="match status" value="1"/>
</dbReference>
<dbReference type="KEGG" id="sbu:SpiBuddy_1868"/>
<dbReference type="PANTHER" id="PTHR47396:SF1">
    <property type="entry name" value="ATP-DEPENDENT HELICASE IRC3-RELATED"/>
    <property type="match status" value="1"/>
</dbReference>
<dbReference type="GO" id="GO:0005524">
    <property type="term" value="F:ATP binding"/>
    <property type="evidence" value="ECO:0007669"/>
    <property type="project" value="InterPro"/>
</dbReference>
<dbReference type="PROSITE" id="PS51192">
    <property type="entry name" value="HELICASE_ATP_BIND_1"/>
    <property type="match status" value="1"/>
</dbReference>
<dbReference type="GO" id="GO:0009307">
    <property type="term" value="P:DNA restriction-modification system"/>
    <property type="evidence" value="ECO:0007669"/>
    <property type="project" value="UniProtKB-KW"/>
</dbReference>
<dbReference type="InterPro" id="IPR027417">
    <property type="entry name" value="P-loop_NTPase"/>
</dbReference>
<evidence type="ECO:0000256" key="2">
    <source>
        <dbReference type="ARBA" id="ARBA00022747"/>
    </source>
</evidence>
<dbReference type="InterPro" id="IPR002052">
    <property type="entry name" value="DNA_methylase_N6_adenine_CS"/>
</dbReference>
<dbReference type="PROSITE" id="PS51194">
    <property type="entry name" value="HELICASE_CTER"/>
    <property type="match status" value="1"/>
</dbReference>
<comment type="similarity">
    <text evidence="1">Belongs to the N(4)/N(6)-methyltransferase family.</text>
</comment>
<dbReference type="InterPro" id="IPR006935">
    <property type="entry name" value="Helicase/UvrB_N"/>
</dbReference>
<dbReference type="InterPro" id="IPR053980">
    <property type="entry name" value="ISP_coupler"/>
</dbReference>
<dbReference type="Gene3D" id="3.40.50.150">
    <property type="entry name" value="Vaccinia Virus protein VP39"/>
    <property type="match status" value="1"/>
</dbReference>
<sequence length="1632" mass="185160">MGLQQILDKYRKVSFDMRDQGSRFEKLMKAYLLTEPQYRGRFQEVWLWNEFPSRKDLGGKDLGIDLVAKTTLGEYWAIQCKFFKEDSLITKPQVDTFISTSGKSFEDTEEIGKIVHFSHRLWIDTTSRGFNPEAEQTVHNQTPPVSRLNLYELMDSEVDWDKIEAGLSGANATVTKKTPREHQKTAIRKCNEHFQSNDRGKLIMACGTGKTFTSLKIAENIAGNGSGFVLFLVPSIALLGQTLKEWASQSDNPLHAICVCSDPKVSKKNIDDDPTLLSTVDLALPATTDSRSVAAQFMDATLLKQRDNGLIVIFATYQSIDAVKNAQNYLLSQGKQAVFDLIVCDEAHRTTGVTLKDEEESAFVRVHDPDFIKANKRLYMTATPRLYSEDSQKKAKDKEAILCSMDDTAIYGEEFYRLGFGEAVEKQLLSDYKVIVLTIDEDQLSAELQQSIANEDSEIPTDDALKLIGCINALSKRTKETSTFSDVDPGLMHSAVAFCQNIKISKRTVEAMNACRDAYYKTLPEEERREIVSIEADHVDGTMGATTRDAKLSKLKKVSREGSECQILMNVRCLSEGVDVPTLDAILFLSARNSQIDVVQSVGRVMRTAQDKNYGYIIIPVVIPSHVEPEDALEDNKRFAVVWTVLNALRAHDDRFNAIVNKLELNKKKPGAIIVTPPNIGGTSDGRGLEGSEKESSEKVAKGLAVQMELQFEKLQSAVYAKMVEKCGDRRYWEQWAADIAKIAERHIAQIKKLISIEGSWPQKEFSRFLNGLRKNINPSVSEDEAIEMLAQHYITQPVFEALFQNYSFAQNNPVSKAMQGMISILDEQTPKEDNEKLERFYESVAKRAEDIDNAEAKQKVIVELYDKFFKTAFPRTVERLGIVYTPVEIVDFILNSVEDILRKEFGRSLSDENIHILDPFTGTGTFITRLLQQGIISKDNLKRKYLKEIHANEIVLLAYYIASINIENVFHDLQIEQQHDKSVDAIDYIPFEGICLTDTFQLGEDNTILVNEVFPKNSQRVNSQKKTPLMVIVGNPPYSIGQKTANDDAQNQSYPLLEERIMNTYATKSSGNLKKALYDSYVKAFRWSSDRLDADNGGIVGFVSNGAWLDGNSLDGFRKCIEEEFSSVYIFNLRGNCRAQGELRRKEAGNVFGLGSRTPIAVTILVKNPEIKNKARIYYYEVTDYLSREEKLHLIAGFGSILNPKIKKIVLSPDENGDWLTQRSTKFFDFNTLSPEKRFDASSKSVFSTIVIGSSSNRDAWVYSFSKTELVKQIDYMVEIFNKAKVDIGLDVSSKSIDSICQKAPTNSISWTVGLKKLLSQKGNLESNNRDIVKGIYRPFVRQNFYSNTNFIERPGRWNQIFPSNELPNFVICISGVGSIKNFSTLIIDAIPCLDFLEKTQCLPLYYYNRLEVQQASLFELEQTEYNRVDGITEFILKRAKEKYGPRVNKEDIFYYVYGILHSDTYKSKFESDLKKMLPRLPLVTDPSKFWAFSKSGRQLADLHINYESVPHYPGVIVSGEESSNFEVQKMRFPSKNQKDTILYNNRITITNIPDKAYEYVVNGKSAIEWIMERYQVTVDKASQIKNDPNDWAREHNQPRYILDLLLSIINVSVQTVDIVNSLPEVDWEKE</sequence>
<dbReference type="PANTHER" id="PTHR47396">
    <property type="entry name" value="TYPE I RESTRICTION ENZYME ECOKI R PROTEIN"/>
    <property type="match status" value="1"/>
</dbReference>
<evidence type="ECO:0000313" key="5">
    <source>
        <dbReference type="EMBL" id="ADY13692.1"/>
    </source>
</evidence>
<dbReference type="eggNOG" id="COG0286">
    <property type="taxonomic scope" value="Bacteria"/>
</dbReference>
<dbReference type="InterPro" id="IPR003356">
    <property type="entry name" value="DNA_methylase_A-5"/>
</dbReference>
<dbReference type="InterPro" id="IPR001650">
    <property type="entry name" value="Helicase_C-like"/>
</dbReference>
<dbReference type="Pfam" id="PF04851">
    <property type="entry name" value="ResIII"/>
    <property type="match status" value="1"/>
</dbReference>
<dbReference type="Pfam" id="PF18135">
    <property type="entry name" value="Type_ISP_C"/>
    <property type="match status" value="1"/>
</dbReference>
<dbReference type="SMART" id="SM00490">
    <property type="entry name" value="HELICc"/>
    <property type="match status" value="1"/>
</dbReference>
<dbReference type="PROSITE" id="PS00092">
    <property type="entry name" value="N6_MTASE"/>
    <property type="match status" value="1"/>
</dbReference>
<dbReference type="Pfam" id="PF13156">
    <property type="entry name" value="Mrr_cat_2"/>
    <property type="match status" value="1"/>
</dbReference>
<dbReference type="STRING" id="158189.SpiBuddy_1868"/>
<protein>
    <submittedName>
        <fullName evidence="5">Type III restriction protein res subunit</fullName>
    </submittedName>
</protein>
<dbReference type="InterPro" id="IPR011335">
    <property type="entry name" value="Restrct_endonuc-II-like"/>
</dbReference>
<dbReference type="GO" id="GO:0016787">
    <property type="term" value="F:hydrolase activity"/>
    <property type="evidence" value="ECO:0007669"/>
    <property type="project" value="InterPro"/>
</dbReference>
<name>F0RWR1_SPHGB</name>
<dbReference type="GO" id="GO:0032259">
    <property type="term" value="P:methylation"/>
    <property type="evidence" value="ECO:0007669"/>
    <property type="project" value="InterPro"/>
</dbReference>
<dbReference type="GO" id="GO:0008170">
    <property type="term" value="F:N-methyltransferase activity"/>
    <property type="evidence" value="ECO:0007669"/>
    <property type="project" value="InterPro"/>
</dbReference>
<keyword evidence="2" id="KW-0680">Restriction system</keyword>
<dbReference type="HOGENOM" id="CLU_002151_1_0_12"/>
<evidence type="ECO:0000259" key="4">
    <source>
        <dbReference type="PROSITE" id="PS51194"/>
    </source>
</evidence>
<dbReference type="OrthoDB" id="9802848at2"/>
<dbReference type="REBASE" id="33153">
    <property type="entry name" value="SspBudORF1868P"/>
</dbReference>
<dbReference type="Pfam" id="PF02384">
    <property type="entry name" value="N6_Mtase"/>
    <property type="match status" value="1"/>
</dbReference>
<dbReference type="SMART" id="SM00487">
    <property type="entry name" value="DEXDc"/>
    <property type="match status" value="1"/>
</dbReference>
<dbReference type="InterPro" id="IPR041635">
    <property type="entry name" value="Type_ISP_LLaBIII_C"/>
</dbReference>
<gene>
    <name evidence="5" type="ordered locus">SpiBuddy_1868</name>
</gene>
<dbReference type="SUPFAM" id="SSF53335">
    <property type="entry name" value="S-adenosyl-L-methionine-dependent methyltransferases"/>
    <property type="match status" value="1"/>
</dbReference>
<feature type="domain" description="Helicase C-terminal" evidence="4">
    <location>
        <begin position="486"/>
        <end position="671"/>
    </location>
</feature>
<evidence type="ECO:0000259" key="3">
    <source>
        <dbReference type="PROSITE" id="PS51192"/>
    </source>
</evidence>
<dbReference type="RefSeq" id="WP_013607541.1">
    <property type="nucleotide sequence ID" value="NC_015152.1"/>
</dbReference>
<dbReference type="InterPro" id="IPR050742">
    <property type="entry name" value="Helicase_Restrict-Modif_Enz"/>
</dbReference>
<proteinExistence type="inferred from homology"/>
<dbReference type="PRINTS" id="PR00507">
    <property type="entry name" value="N12N6MTFRASE"/>
</dbReference>
<keyword evidence="6" id="KW-1185">Reference proteome</keyword>
<dbReference type="GO" id="GO:0003677">
    <property type="term" value="F:DNA binding"/>
    <property type="evidence" value="ECO:0007669"/>
    <property type="project" value="InterPro"/>
</dbReference>
<dbReference type="GO" id="GO:0005829">
    <property type="term" value="C:cytosol"/>
    <property type="evidence" value="ECO:0007669"/>
    <property type="project" value="TreeGrafter"/>
</dbReference>
<dbReference type="SUPFAM" id="SSF52540">
    <property type="entry name" value="P-loop containing nucleoside triphosphate hydrolases"/>
    <property type="match status" value="1"/>
</dbReference>
<dbReference type="eggNOG" id="COG4889">
    <property type="taxonomic scope" value="Bacteria"/>
</dbReference>
<evidence type="ECO:0000313" key="6">
    <source>
        <dbReference type="Proteomes" id="UP000008466"/>
    </source>
</evidence>
<dbReference type="Proteomes" id="UP000008466">
    <property type="component" value="Chromosome"/>
</dbReference>
<dbReference type="Gene3D" id="3.40.50.300">
    <property type="entry name" value="P-loop containing nucleotide triphosphate hydrolases"/>
    <property type="match status" value="2"/>
</dbReference>
<dbReference type="EMBL" id="CP002541">
    <property type="protein sequence ID" value="ADY13692.1"/>
    <property type="molecule type" value="Genomic_DNA"/>
</dbReference>
<dbReference type="CDD" id="cd22333">
    <property type="entry name" value="LlaBIII_nuclease-like"/>
    <property type="match status" value="1"/>
</dbReference>